<evidence type="ECO:0000256" key="1">
    <source>
        <dbReference type="SAM" id="Phobius"/>
    </source>
</evidence>
<dbReference type="OrthoDB" id="5678087at2"/>
<evidence type="ECO:0000313" key="3">
    <source>
        <dbReference type="Proteomes" id="UP000266258"/>
    </source>
</evidence>
<keyword evidence="1" id="KW-0472">Membrane</keyword>
<keyword evidence="1" id="KW-1133">Transmembrane helix</keyword>
<keyword evidence="3" id="KW-1185">Reference proteome</keyword>
<organism evidence="2 3">
    <name type="scientific">Psittacicella melopsittaci</name>
    <dbReference type="NCBI Taxonomy" id="2028576"/>
    <lineage>
        <taxon>Bacteria</taxon>
        <taxon>Pseudomonadati</taxon>
        <taxon>Pseudomonadota</taxon>
        <taxon>Gammaproteobacteria</taxon>
        <taxon>Pasteurellales</taxon>
        <taxon>Psittacicellaceae</taxon>
        <taxon>Psittacicella</taxon>
    </lineage>
</organism>
<accession>A0A3A1Y413</accession>
<reference evidence="2 3" key="1">
    <citation type="submission" date="2017-08" db="EMBL/GenBank/DDBJ databases">
        <title>Reclassification of Bisgaard taxon 37 and 44.</title>
        <authorList>
            <person name="Christensen H."/>
        </authorList>
    </citation>
    <scope>NUCLEOTIDE SEQUENCE [LARGE SCALE GENOMIC DNA]</scope>
    <source>
        <strain evidence="2 3">B96_4</strain>
    </source>
</reference>
<dbReference type="EMBL" id="NRJH01000022">
    <property type="protein sequence ID" value="RIY33062.1"/>
    <property type="molecule type" value="Genomic_DNA"/>
</dbReference>
<feature type="transmembrane region" description="Helical" evidence="1">
    <location>
        <begin position="80"/>
        <end position="99"/>
    </location>
</feature>
<dbReference type="AlphaFoldDB" id="A0A3A1Y413"/>
<feature type="transmembrane region" description="Helical" evidence="1">
    <location>
        <begin position="111"/>
        <end position="134"/>
    </location>
</feature>
<name>A0A3A1Y413_9GAMM</name>
<gene>
    <name evidence="2" type="ORF">CJP74_02755</name>
</gene>
<comment type="caution">
    <text evidence="2">The sequence shown here is derived from an EMBL/GenBank/DDBJ whole genome shotgun (WGS) entry which is preliminary data.</text>
</comment>
<dbReference type="Proteomes" id="UP000266258">
    <property type="component" value="Unassembled WGS sequence"/>
</dbReference>
<dbReference type="RefSeq" id="WP_119496746.1">
    <property type="nucleotide sequence ID" value="NZ_NRJH01000022.1"/>
</dbReference>
<proteinExistence type="predicted"/>
<evidence type="ECO:0000313" key="2">
    <source>
        <dbReference type="EMBL" id="RIY33062.1"/>
    </source>
</evidence>
<sequence>MPKVIYTNDLNYDLTQVSLSDLKNWPNSKLIEYHLEINKLTPEDLDIIRSPKYLKLVKKHPYTTNKDYARSLYLSFIKRLFIIPTAFTFLGFLFGYYFYFQVNAIFSTIQYLAIFYILFSAAIYFSSIFSLQIVTEQIFINKLSKCGRLLFPYELTQGLTAKFTFAWLIIQVLIQITVWLITTT</sequence>
<keyword evidence="1" id="KW-0812">Transmembrane</keyword>
<feature type="transmembrane region" description="Helical" evidence="1">
    <location>
        <begin position="155"/>
        <end position="181"/>
    </location>
</feature>
<protein>
    <submittedName>
        <fullName evidence="2">Uncharacterized protein</fullName>
    </submittedName>
</protein>